<dbReference type="Proteomes" id="UP000694846">
    <property type="component" value="Unplaced"/>
</dbReference>
<evidence type="ECO:0000313" key="2">
    <source>
        <dbReference type="RefSeq" id="XP_025414333.1"/>
    </source>
</evidence>
<gene>
    <name evidence="2" type="primary">LOC112686330</name>
</gene>
<name>A0A8B8FV12_9HEMI</name>
<organism evidence="1 2">
    <name type="scientific">Sipha flava</name>
    <name type="common">yellow sugarcane aphid</name>
    <dbReference type="NCBI Taxonomy" id="143950"/>
    <lineage>
        <taxon>Eukaryota</taxon>
        <taxon>Metazoa</taxon>
        <taxon>Ecdysozoa</taxon>
        <taxon>Arthropoda</taxon>
        <taxon>Hexapoda</taxon>
        <taxon>Insecta</taxon>
        <taxon>Pterygota</taxon>
        <taxon>Neoptera</taxon>
        <taxon>Paraneoptera</taxon>
        <taxon>Hemiptera</taxon>
        <taxon>Sternorrhyncha</taxon>
        <taxon>Aphidomorpha</taxon>
        <taxon>Aphidoidea</taxon>
        <taxon>Aphididae</taxon>
        <taxon>Sipha</taxon>
    </lineage>
</organism>
<evidence type="ECO:0000313" key="1">
    <source>
        <dbReference type="Proteomes" id="UP000694846"/>
    </source>
</evidence>
<protein>
    <submittedName>
        <fullName evidence="2">Uncharacterized protein LOC112686330</fullName>
    </submittedName>
</protein>
<dbReference type="AlphaFoldDB" id="A0A8B8FV12"/>
<sequence length="113" mass="13315">MQFNPVRMYVDFEKAIHTAANVVWPSIQKKKLITYFEETYVLGKIDIWSVYNRVRLEHSRTTNTAESWQRKLNRLTSPHPGLHKFITIVQKIQAETESRIKMLISGDQINEIV</sequence>
<keyword evidence="1" id="KW-1185">Reference proteome</keyword>
<proteinExistence type="predicted"/>
<reference evidence="2" key="1">
    <citation type="submission" date="2025-08" db="UniProtKB">
        <authorList>
            <consortium name="RefSeq"/>
        </authorList>
    </citation>
    <scope>IDENTIFICATION</scope>
    <source>
        <tissue evidence="2">Whole body</tissue>
    </source>
</reference>
<accession>A0A8B8FV12</accession>
<dbReference type="RefSeq" id="XP_025414333.1">
    <property type="nucleotide sequence ID" value="XM_025558548.1"/>
</dbReference>
<dbReference type="GeneID" id="112686330"/>
<dbReference type="OrthoDB" id="10029846at2759"/>